<dbReference type="AlphaFoldDB" id="A0A4R6SQ11"/>
<comment type="similarity">
    <text evidence="9">Belongs to the SecE/SEC61-gamma family.</text>
</comment>
<dbReference type="EMBL" id="SNXZ01000001">
    <property type="protein sequence ID" value="TDQ05690.1"/>
    <property type="molecule type" value="Genomic_DNA"/>
</dbReference>
<evidence type="ECO:0000256" key="4">
    <source>
        <dbReference type="ARBA" id="ARBA00022692"/>
    </source>
</evidence>
<dbReference type="GO" id="GO:0006605">
    <property type="term" value="P:protein targeting"/>
    <property type="evidence" value="ECO:0007669"/>
    <property type="project" value="UniProtKB-UniRule"/>
</dbReference>
<evidence type="ECO:0000313" key="12">
    <source>
        <dbReference type="Proteomes" id="UP000295444"/>
    </source>
</evidence>
<dbReference type="PANTHER" id="PTHR33910">
    <property type="entry name" value="PROTEIN TRANSLOCASE SUBUNIT SECE"/>
    <property type="match status" value="1"/>
</dbReference>
<evidence type="ECO:0000256" key="3">
    <source>
        <dbReference type="ARBA" id="ARBA00022475"/>
    </source>
</evidence>
<evidence type="ECO:0000313" key="11">
    <source>
        <dbReference type="EMBL" id="TDQ05690.1"/>
    </source>
</evidence>
<evidence type="ECO:0000256" key="10">
    <source>
        <dbReference type="SAM" id="MobiDB-lite"/>
    </source>
</evidence>
<evidence type="ECO:0000256" key="6">
    <source>
        <dbReference type="ARBA" id="ARBA00022989"/>
    </source>
</evidence>
<comment type="caution">
    <text evidence="11">The sequence shown here is derived from an EMBL/GenBank/DDBJ whole genome shotgun (WGS) entry which is preliminary data.</text>
</comment>
<protein>
    <recommendedName>
        <fullName evidence="9">Protein translocase subunit SecE</fullName>
    </recommendedName>
</protein>
<comment type="subcellular location">
    <subcellularLocation>
        <location evidence="9">Cell membrane</location>
        <topology evidence="9">Single-pass membrane protein</topology>
    </subcellularLocation>
    <subcellularLocation>
        <location evidence="1">Membrane</location>
    </subcellularLocation>
</comment>
<keyword evidence="6 9" id="KW-1133">Transmembrane helix</keyword>
<evidence type="ECO:0000256" key="1">
    <source>
        <dbReference type="ARBA" id="ARBA00004370"/>
    </source>
</evidence>
<keyword evidence="8 9" id="KW-0472">Membrane</keyword>
<evidence type="ECO:0000256" key="9">
    <source>
        <dbReference type="HAMAP-Rule" id="MF_00422"/>
    </source>
</evidence>
<dbReference type="InterPro" id="IPR005807">
    <property type="entry name" value="SecE_bac"/>
</dbReference>
<dbReference type="GO" id="GO:0009306">
    <property type="term" value="P:protein secretion"/>
    <property type="evidence" value="ECO:0007669"/>
    <property type="project" value="UniProtKB-UniRule"/>
</dbReference>
<sequence>MAEDKEREEGQERPSRPVTAAARRERRARPAGKDTGLPGLKGDAKPEGKASTRTDAKRDAKSDSKSKADVKSSKSVSERKGKATPTRDRKADRPGILARLVRFLREVVAELRKVIWPTRKQMLTYSVVVLIFLAFMVALVAGLDVGLAKLVFLVFGD</sequence>
<evidence type="ECO:0000256" key="8">
    <source>
        <dbReference type="ARBA" id="ARBA00023136"/>
    </source>
</evidence>
<dbReference type="GO" id="GO:0043952">
    <property type="term" value="P:protein transport by the Sec complex"/>
    <property type="evidence" value="ECO:0007669"/>
    <property type="project" value="UniProtKB-UniRule"/>
</dbReference>
<evidence type="ECO:0000256" key="7">
    <source>
        <dbReference type="ARBA" id="ARBA00023010"/>
    </source>
</evidence>
<keyword evidence="7 9" id="KW-0811">Translocation</keyword>
<dbReference type="PANTHER" id="PTHR33910:SF1">
    <property type="entry name" value="PROTEIN TRANSLOCASE SUBUNIT SECE"/>
    <property type="match status" value="1"/>
</dbReference>
<gene>
    <name evidence="9" type="primary">secE</name>
    <name evidence="11" type="ORF">EV186_1011668</name>
</gene>
<dbReference type="InterPro" id="IPR038379">
    <property type="entry name" value="SecE_sf"/>
</dbReference>
<keyword evidence="5 9" id="KW-0653">Protein transport</keyword>
<feature type="transmembrane region" description="Helical" evidence="9">
    <location>
        <begin position="122"/>
        <end position="143"/>
    </location>
</feature>
<comment type="function">
    <text evidence="9">Essential subunit of the Sec protein translocation channel SecYEG. Clamps together the 2 halves of SecY. May contact the channel plug during translocation.</text>
</comment>
<organism evidence="11 12">
    <name type="scientific">Labedaea rhizosphaerae</name>
    <dbReference type="NCBI Taxonomy" id="598644"/>
    <lineage>
        <taxon>Bacteria</taxon>
        <taxon>Bacillati</taxon>
        <taxon>Actinomycetota</taxon>
        <taxon>Actinomycetes</taxon>
        <taxon>Pseudonocardiales</taxon>
        <taxon>Pseudonocardiaceae</taxon>
        <taxon>Labedaea</taxon>
    </lineage>
</organism>
<name>A0A4R6SQ11_LABRH</name>
<comment type="subunit">
    <text evidence="9">Component of the Sec protein translocase complex. Heterotrimer consisting of SecY, SecE and SecG subunits. The heterotrimers can form oligomers, although 1 heterotrimer is thought to be able to translocate proteins. Interacts with the ribosome. Interacts with SecDF, and other proteins may be involved. Interacts with SecA.</text>
</comment>
<keyword evidence="4 9" id="KW-0812">Transmembrane</keyword>
<dbReference type="RefSeq" id="WP_133848394.1">
    <property type="nucleotide sequence ID" value="NZ_SNXZ01000001.1"/>
</dbReference>
<feature type="compositionally biased region" description="Basic and acidic residues" evidence="10">
    <location>
        <begin position="1"/>
        <end position="15"/>
    </location>
</feature>
<dbReference type="OrthoDB" id="9805743at2"/>
<feature type="compositionally biased region" description="Basic and acidic residues" evidence="10">
    <location>
        <begin position="42"/>
        <end position="91"/>
    </location>
</feature>
<dbReference type="InterPro" id="IPR001901">
    <property type="entry name" value="Translocase_SecE/Sec61-g"/>
</dbReference>
<dbReference type="GO" id="GO:0008320">
    <property type="term" value="F:protein transmembrane transporter activity"/>
    <property type="evidence" value="ECO:0007669"/>
    <property type="project" value="UniProtKB-UniRule"/>
</dbReference>
<dbReference type="Proteomes" id="UP000295444">
    <property type="component" value="Unassembled WGS sequence"/>
</dbReference>
<keyword evidence="12" id="KW-1185">Reference proteome</keyword>
<accession>A0A4R6SQ11</accession>
<dbReference type="NCBIfam" id="TIGR00964">
    <property type="entry name" value="secE_bact"/>
    <property type="match status" value="1"/>
</dbReference>
<dbReference type="GO" id="GO:0065002">
    <property type="term" value="P:intracellular protein transmembrane transport"/>
    <property type="evidence" value="ECO:0007669"/>
    <property type="project" value="UniProtKB-UniRule"/>
</dbReference>
<dbReference type="GO" id="GO:0005886">
    <property type="term" value="C:plasma membrane"/>
    <property type="evidence" value="ECO:0007669"/>
    <property type="project" value="UniProtKB-SubCell"/>
</dbReference>
<dbReference type="Gene3D" id="1.20.5.1030">
    <property type="entry name" value="Preprotein translocase secy subunit"/>
    <property type="match status" value="1"/>
</dbReference>
<dbReference type="Pfam" id="PF00584">
    <property type="entry name" value="SecE"/>
    <property type="match status" value="1"/>
</dbReference>
<proteinExistence type="inferred from homology"/>
<dbReference type="HAMAP" id="MF_00422">
    <property type="entry name" value="SecE"/>
    <property type="match status" value="1"/>
</dbReference>
<reference evidence="11 12" key="1">
    <citation type="submission" date="2019-03" db="EMBL/GenBank/DDBJ databases">
        <title>Genomic Encyclopedia of Type Strains, Phase IV (KMG-IV): sequencing the most valuable type-strain genomes for metagenomic binning, comparative biology and taxonomic classification.</title>
        <authorList>
            <person name="Goeker M."/>
        </authorList>
    </citation>
    <scope>NUCLEOTIDE SEQUENCE [LARGE SCALE GENOMIC DNA]</scope>
    <source>
        <strain evidence="11 12">DSM 45361</strain>
    </source>
</reference>
<dbReference type="PROSITE" id="PS01067">
    <property type="entry name" value="SECE_SEC61G"/>
    <property type="match status" value="1"/>
</dbReference>
<evidence type="ECO:0000256" key="5">
    <source>
        <dbReference type="ARBA" id="ARBA00022927"/>
    </source>
</evidence>
<feature type="region of interest" description="Disordered" evidence="10">
    <location>
        <begin position="1"/>
        <end position="91"/>
    </location>
</feature>
<keyword evidence="2 9" id="KW-0813">Transport</keyword>
<keyword evidence="3 9" id="KW-1003">Cell membrane</keyword>
<evidence type="ECO:0000256" key="2">
    <source>
        <dbReference type="ARBA" id="ARBA00022448"/>
    </source>
</evidence>